<dbReference type="InterPro" id="IPR029044">
    <property type="entry name" value="Nucleotide-diphossugar_trans"/>
</dbReference>
<dbReference type="Pfam" id="PF00535">
    <property type="entry name" value="Glycos_transf_2"/>
    <property type="match status" value="1"/>
</dbReference>
<sequence length="237" mass="27001">MISICIATYNGENYLEEQLASILPQMTASDELIISDDGSKDETVTIINRYAAQDERIKFFKGPGKGVIANFEFAINQSQGDFIFLADQDDVWLPEKVQTTLSFFASHPKIDLVISDLVIVDEQLQVIEPSYFEYRKVTLGFLHNIVKNKYIGAGMAFRGSLKSRILPIPAKVPMHDMWIGLIAAYKNKSALIPQTLTLYRRHNNNASEINTKASFFQQLKWRCAISYVLFKRIFFNS</sequence>
<dbReference type="EMBL" id="CP013655">
    <property type="protein sequence ID" value="ALS37341.1"/>
    <property type="molecule type" value="Genomic_DNA"/>
</dbReference>
<evidence type="ECO:0000259" key="1">
    <source>
        <dbReference type="Pfam" id="PF00535"/>
    </source>
</evidence>
<dbReference type="Gene3D" id="3.90.550.10">
    <property type="entry name" value="Spore Coat Polysaccharide Biosynthesis Protein SpsA, Chain A"/>
    <property type="match status" value="1"/>
</dbReference>
<dbReference type="GO" id="GO:0016758">
    <property type="term" value="F:hexosyltransferase activity"/>
    <property type="evidence" value="ECO:0007669"/>
    <property type="project" value="UniProtKB-ARBA"/>
</dbReference>
<dbReference type="SUPFAM" id="SSF53448">
    <property type="entry name" value="Nucleotide-diphospho-sugar transferases"/>
    <property type="match status" value="1"/>
</dbReference>
<dbReference type="PANTHER" id="PTHR22916:SF3">
    <property type="entry name" value="UDP-GLCNAC:BETAGAL BETA-1,3-N-ACETYLGLUCOSAMINYLTRANSFERASE-LIKE PROTEIN 1"/>
    <property type="match status" value="1"/>
</dbReference>
<dbReference type="InterPro" id="IPR001173">
    <property type="entry name" value="Glyco_trans_2-like"/>
</dbReference>
<name>A0A0U2XJA4_9ENTE</name>
<evidence type="ECO:0000313" key="2">
    <source>
        <dbReference type="EMBL" id="ALS37341.1"/>
    </source>
</evidence>
<proteinExistence type="predicted"/>
<reference evidence="3" key="1">
    <citation type="submission" date="2015-12" db="EMBL/GenBank/DDBJ databases">
        <authorList>
            <person name="Lauer A."/>
            <person name="Humrighouse B."/>
            <person name="Loparev V."/>
            <person name="Shewmaker P.L."/>
            <person name="Whitney A.M."/>
            <person name="McLaughlin R.W."/>
        </authorList>
    </citation>
    <scope>NUCLEOTIDE SEQUENCE [LARGE SCALE GENOMIC DNA]</scope>
    <source>
        <strain evidence="3">LMG 26678</strain>
    </source>
</reference>
<organism evidence="2 3">
    <name type="scientific">Enterococcus rotai</name>
    <dbReference type="NCBI Taxonomy" id="118060"/>
    <lineage>
        <taxon>Bacteria</taxon>
        <taxon>Bacillati</taxon>
        <taxon>Bacillota</taxon>
        <taxon>Bacilli</taxon>
        <taxon>Lactobacillales</taxon>
        <taxon>Enterococcaceae</taxon>
        <taxon>Enterococcus</taxon>
    </lineage>
</organism>
<feature type="domain" description="Glycosyltransferase 2-like" evidence="1">
    <location>
        <begin position="3"/>
        <end position="110"/>
    </location>
</feature>
<accession>A0A0U2XJA4</accession>
<dbReference type="PANTHER" id="PTHR22916">
    <property type="entry name" value="GLYCOSYLTRANSFERASE"/>
    <property type="match status" value="1"/>
</dbReference>
<keyword evidence="3" id="KW-1185">Reference proteome</keyword>
<dbReference type="CDD" id="cd04196">
    <property type="entry name" value="GT_2_like_d"/>
    <property type="match status" value="1"/>
</dbReference>
<dbReference type="RefSeq" id="WP_208927005.1">
    <property type="nucleotide sequence ID" value="NZ_CP013655.1"/>
</dbReference>
<dbReference type="AlphaFoldDB" id="A0A0U2XJA4"/>
<dbReference type="Proteomes" id="UP000067523">
    <property type="component" value="Chromosome"/>
</dbReference>
<protein>
    <submittedName>
        <fullName evidence="2">Alpha-L-Rha alpha-1,3-L-rhamnosyltransferase</fullName>
    </submittedName>
</protein>
<evidence type="ECO:0000313" key="3">
    <source>
        <dbReference type="Proteomes" id="UP000067523"/>
    </source>
</evidence>
<dbReference type="KEGG" id="erx:ATZ35_09285"/>
<keyword evidence="2" id="KW-0808">Transferase</keyword>
<dbReference type="STRING" id="118060.ATZ35_09285"/>
<gene>
    <name evidence="2" type="ORF">ATZ35_09285</name>
</gene>